<evidence type="ECO:0000256" key="1">
    <source>
        <dbReference type="SAM" id="MobiDB-lite"/>
    </source>
</evidence>
<protein>
    <submittedName>
        <fullName evidence="2">Uncharacterized protein</fullName>
    </submittedName>
</protein>
<comment type="caution">
    <text evidence="2">The sequence shown here is derived from an EMBL/GenBank/DDBJ whole genome shotgun (WGS) entry which is preliminary data.</text>
</comment>
<feature type="region of interest" description="Disordered" evidence="1">
    <location>
        <begin position="47"/>
        <end position="75"/>
    </location>
</feature>
<name>A0A9P6T8M9_9BASI</name>
<proteinExistence type="predicted"/>
<reference evidence="2" key="1">
    <citation type="submission" date="2013-11" db="EMBL/GenBank/DDBJ databases">
        <title>Genome sequence of the fusiform rust pathogen reveals effectors for host alternation and coevolution with pine.</title>
        <authorList>
            <consortium name="DOE Joint Genome Institute"/>
            <person name="Smith K."/>
            <person name="Pendleton A."/>
            <person name="Kubisiak T."/>
            <person name="Anderson C."/>
            <person name="Salamov A."/>
            <person name="Aerts A."/>
            <person name="Riley R."/>
            <person name="Clum A."/>
            <person name="Lindquist E."/>
            <person name="Ence D."/>
            <person name="Campbell M."/>
            <person name="Kronenberg Z."/>
            <person name="Feau N."/>
            <person name="Dhillon B."/>
            <person name="Hamelin R."/>
            <person name="Burleigh J."/>
            <person name="Smith J."/>
            <person name="Yandell M."/>
            <person name="Nelson C."/>
            <person name="Grigoriev I."/>
            <person name="Davis J."/>
        </authorList>
    </citation>
    <scope>NUCLEOTIDE SEQUENCE</scope>
    <source>
        <strain evidence="2">G11</strain>
    </source>
</reference>
<organism evidence="2 3">
    <name type="scientific">Cronartium quercuum f. sp. fusiforme G11</name>
    <dbReference type="NCBI Taxonomy" id="708437"/>
    <lineage>
        <taxon>Eukaryota</taxon>
        <taxon>Fungi</taxon>
        <taxon>Dikarya</taxon>
        <taxon>Basidiomycota</taxon>
        <taxon>Pucciniomycotina</taxon>
        <taxon>Pucciniomycetes</taxon>
        <taxon>Pucciniales</taxon>
        <taxon>Coleosporiaceae</taxon>
        <taxon>Cronartium</taxon>
    </lineage>
</organism>
<feature type="region of interest" description="Disordered" evidence="1">
    <location>
        <begin position="1"/>
        <end position="20"/>
    </location>
</feature>
<evidence type="ECO:0000313" key="2">
    <source>
        <dbReference type="EMBL" id="KAG0143272.1"/>
    </source>
</evidence>
<feature type="compositionally biased region" description="Basic and acidic residues" evidence="1">
    <location>
        <begin position="54"/>
        <end position="75"/>
    </location>
</feature>
<evidence type="ECO:0000313" key="3">
    <source>
        <dbReference type="Proteomes" id="UP000886653"/>
    </source>
</evidence>
<dbReference type="EMBL" id="MU167323">
    <property type="protein sequence ID" value="KAG0143272.1"/>
    <property type="molecule type" value="Genomic_DNA"/>
</dbReference>
<feature type="compositionally biased region" description="Basic and acidic residues" evidence="1">
    <location>
        <begin position="7"/>
        <end position="20"/>
    </location>
</feature>
<gene>
    <name evidence="2" type="ORF">CROQUDRAFT_189337</name>
</gene>
<accession>A0A9P6T8M9</accession>
<keyword evidence="3" id="KW-1185">Reference proteome</keyword>
<dbReference type="Proteomes" id="UP000886653">
    <property type="component" value="Unassembled WGS sequence"/>
</dbReference>
<dbReference type="AlphaFoldDB" id="A0A9P6T8M9"/>
<sequence length="158" mass="18332">MMPRLLKAKDQATKDESVEYERIETSKERLSEVKNMLDKLKNVEQMNDVTRSAKTSDEEKLTEKTSDEEKLTEVSSVKKELTEEAAYLESRIEEMGEKLQHWAQKGTRLVSEVKVSSETAVQPKNAETVESSGKLQSWSWFIKLMKFLIQRKFPMLVK</sequence>